<dbReference type="GO" id="GO:0005739">
    <property type="term" value="C:mitochondrion"/>
    <property type="evidence" value="ECO:0007669"/>
    <property type="project" value="TreeGrafter"/>
</dbReference>
<dbReference type="OrthoDB" id="10064411at2759"/>
<proteinExistence type="predicted"/>
<dbReference type="PANTHER" id="PTHR21193:SF3">
    <property type="entry name" value="OXIDOREDUCTASE-LIKE DOMAIN-CONTAINING PROTEIN 1"/>
    <property type="match status" value="1"/>
</dbReference>
<dbReference type="PANTHER" id="PTHR21193">
    <property type="entry name" value="OXIDOREDUCTASE-LIKE DOMAIN-CONTAINING PROTEIN 1"/>
    <property type="match status" value="1"/>
</dbReference>
<protein>
    <recommendedName>
        <fullName evidence="1">Oxidoreductase-like domain-containing protein</fullName>
    </recommendedName>
</protein>
<dbReference type="InterPro" id="IPR019180">
    <property type="entry name" value="Oxidoreductase-like_N"/>
</dbReference>
<evidence type="ECO:0000313" key="3">
    <source>
        <dbReference type="Proteomes" id="UP000287033"/>
    </source>
</evidence>
<gene>
    <name evidence="2" type="ORF">chiPu_0002521</name>
</gene>
<dbReference type="Pfam" id="PF09791">
    <property type="entry name" value="Oxidored-like"/>
    <property type="match status" value="1"/>
</dbReference>
<feature type="domain" description="Oxidoreductase-like" evidence="1">
    <location>
        <begin position="104"/>
        <end position="134"/>
    </location>
</feature>
<organism evidence="2 3">
    <name type="scientific">Chiloscyllium punctatum</name>
    <name type="common">Brownbanded bambooshark</name>
    <name type="synonym">Hemiscyllium punctatum</name>
    <dbReference type="NCBI Taxonomy" id="137246"/>
    <lineage>
        <taxon>Eukaryota</taxon>
        <taxon>Metazoa</taxon>
        <taxon>Chordata</taxon>
        <taxon>Craniata</taxon>
        <taxon>Vertebrata</taxon>
        <taxon>Chondrichthyes</taxon>
        <taxon>Elasmobranchii</taxon>
        <taxon>Galeomorphii</taxon>
        <taxon>Galeoidea</taxon>
        <taxon>Orectolobiformes</taxon>
        <taxon>Hemiscylliidae</taxon>
        <taxon>Chiloscyllium</taxon>
    </lineage>
</organism>
<evidence type="ECO:0000313" key="2">
    <source>
        <dbReference type="EMBL" id="GCC24121.1"/>
    </source>
</evidence>
<sequence>MIALCRLCSRWKVPGAGAPGISQFSFNGLVWTSGFPLSSHLPGLFRILQTFYYNQTITIYKRFFAVSANLNCKEDKESNQLHLQNKEQSNKDDGRSQENDNFTPIPPTWCCMKGCHNCVWISYAEEMRQYYQNGSQKALEDIDKYVDDENLKAFIKMEIKLRQKK</sequence>
<name>A0A401S141_CHIPU</name>
<dbReference type="InterPro" id="IPR039251">
    <property type="entry name" value="OXLD1"/>
</dbReference>
<evidence type="ECO:0000259" key="1">
    <source>
        <dbReference type="Pfam" id="PF09791"/>
    </source>
</evidence>
<dbReference type="Proteomes" id="UP000287033">
    <property type="component" value="Unassembled WGS sequence"/>
</dbReference>
<dbReference type="STRING" id="137246.A0A401S141"/>
<dbReference type="EMBL" id="BEZZ01000047">
    <property type="protein sequence ID" value="GCC24121.1"/>
    <property type="molecule type" value="Genomic_DNA"/>
</dbReference>
<comment type="caution">
    <text evidence="2">The sequence shown here is derived from an EMBL/GenBank/DDBJ whole genome shotgun (WGS) entry which is preliminary data.</text>
</comment>
<dbReference type="AlphaFoldDB" id="A0A401S141"/>
<keyword evidence="3" id="KW-1185">Reference proteome</keyword>
<accession>A0A401S141</accession>
<reference evidence="2 3" key="1">
    <citation type="journal article" date="2018" name="Nat. Ecol. Evol.">
        <title>Shark genomes provide insights into elasmobranch evolution and the origin of vertebrates.</title>
        <authorList>
            <person name="Hara Y"/>
            <person name="Yamaguchi K"/>
            <person name="Onimaru K"/>
            <person name="Kadota M"/>
            <person name="Koyanagi M"/>
            <person name="Keeley SD"/>
            <person name="Tatsumi K"/>
            <person name="Tanaka K"/>
            <person name="Motone F"/>
            <person name="Kageyama Y"/>
            <person name="Nozu R"/>
            <person name="Adachi N"/>
            <person name="Nishimura O"/>
            <person name="Nakagawa R"/>
            <person name="Tanegashima C"/>
            <person name="Kiyatake I"/>
            <person name="Matsumoto R"/>
            <person name="Murakumo K"/>
            <person name="Nishida K"/>
            <person name="Terakita A"/>
            <person name="Kuratani S"/>
            <person name="Sato K"/>
            <person name="Hyodo S Kuraku.S."/>
        </authorList>
    </citation>
    <scope>NUCLEOTIDE SEQUENCE [LARGE SCALE GENOMIC DNA]</scope>
</reference>